<keyword evidence="7" id="KW-0653">Protein transport</keyword>
<gene>
    <name evidence="14" type="primary">lolB</name>
    <name evidence="14" type="ORF">C3942_11795</name>
</gene>
<sequence length="210" mass="22793">MRLAWCGVAAASLLAGCALFKGPDMPQPPSEARWQERKAALERIDRFSLQARVASSGSLGMKGELRWQQNPDDSFDLRLAGPFGVGALSIAGNPSVVEVRSREGSQVTADPEAWLRRKLGWTLPIAGLRYWALGLPAPASPARIELDAEGEIAALEQDGWRLEYDEYQPAGPVTLPRRFQLASPDVTIKLVADRWEGLPGAEAPDAPPVQ</sequence>
<comment type="subunit">
    <text evidence="3">Monomer.</text>
</comment>
<keyword evidence="8" id="KW-0472">Membrane</keyword>
<proteinExistence type="inferred from homology"/>
<dbReference type="AlphaFoldDB" id="A0A2S5TES5"/>
<dbReference type="Gene3D" id="2.50.20.10">
    <property type="entry name" value="Lipoprotein localisation LolA/LolB/LppX"/>
    <property type="match status" value="1"/>
</dbReference>
<evidence type="ECO:0000256" key="5">
    <source>
        <dbReference type="ARBA" id="ARBA00022448"/>
    </source>
</evidence>
<evidence type="ECO:0000256" key="8">
    <source>
        <dbReference type="ARBA" id="ARBA00023136"/>
    </source>
</evidence>
<dbReference type="Pfam" id="PF03550">
    <property type="entry name" value="LolB"/>
    <property type="match status" value="1"/>
</dbReference>
<keyword evidence="11" id="KW-0998">Cell outer membrane</keyword>
<dbReference type="NCBIfam" id="TIGR00548">
    <property type="entry name" value="lolB"/>
    <property type="match status" value="1"/>
</dbReference>
<feature type="chain" id="PRO_5015442001" description="Outer-membrane lipoprotein LolB" evidence="13">
    <location>
        <begin position="21"/>
        <end position="210"/>
    </location>
</feature>
<name>A0A2S5TES5_9GAMM</name>
<keyword evidence="9" id="KW-0564">Palmitate</keyword>
<dbReference type="GO" id="GO:0015031">
    <property type="term" value="P:protein transport"/>
    <property type="evidence" value="ECO:0007669"/>
    <property type="project" value="UniProtKB-KW"/>
</dbReference>
<evidence type="ECO:0000256" key="9">
    <source>
        <dbReference type="ARBA" id="ARBA00023139"/>
    </source>
</evidence>
<evidence type="ECO:0000256" key="13">
    <source>
        <dbReference type="SAM" id="SignalP"/>
    </source>
</evidence>
<comment type="similarity">
    <text evidence="2">Belongs to the LolB family.</text>
</comment>
<evidence type="ECO:0000313" key="14">
    <source>
        <dbReference type="EMBL" id="PPE73484.1"/>
    </source>
</evidence>
<feature type="signal peptide" evidence="13">
    <location>
        <begin position="1"/>
        <end position="20"/>
    </location>
</feature>
<dbReference type="InterPro" id="IPR004565">
    <property type="entry name" value="OM_lipoprot_LolB"/>
</dbReference>
<keyword evidence="5" id="KW-0813">Transport</keyword>
<dbReference type="SUPFAM" id="SSF89392">
    <property type="entry name" value="Prokaryotic lipoproteins and lipoprotein localization factors"/>
    <property type="match status" value="1"/>
</dbReference>
<keyword evidence="12 14" id="KW-0449">Lipoprotein</keyword>
<dbReference type="OrthoDB" id="9797618at2"/>
<protein>
    <recommendedName>
        <fullName evidence="4">Outer-membrane lipoprotein LolB</fullName>
    </recommendedName>
</protein>
<evidence type="ECO:0000256" key="7">
    <source>
        <dbReference type="ARBA" id="ARBA00022927"/>
    </source>
</evidence>
<evidence type="ECO:0000313" key="15">
    <source>
        <dbReference type="Proteomes" id="UP000238220"/>
    </source>
</evidence>
<keyword evidence="10" id="KW-0143">Chaperone</keyword>
<dbReference type="Proteomes" id="UP000238220">
    <property type="component" value="Unassembled WGS sequence"/>
</dbReference>
<evidence type="ECO:0000256" key="4">
    <source>
        <dbReference type="ARBA" id="ARBA00016202"/>
    </source>
</evidence>
<dbReference type="RefSeq" id="WP_104230546.1">
    <property type="nucleotide sequence ID" value="NZ_PSNW01000006.1"/>
</dbReference>
<keyword evidence="6 13" id="KW-0732">Signal</keyword>
<dbReference type="CDD" id="cd16326">
    <property type="entry name" value="LolB"/>
    <property type="match status" value="1"/>
</dbReference>
<keyword evidence="15" id="KW-1185">Reference proteome</keyword>
<evidence type="ECO:0000256" key="3">
    <source>
        <dbReference type="ARBA" id="ARBA00011245"/>
    </source>
</evidence>
<comment type="caution">
    <text evidence="14">The sequence shown here is derived from an EMBL/GenBank/DDBJ whole genome shotgun (WGS) entry which is preliminary data.</text>
</comment>
<dbReference type="EMBL" id="PSNW01000006">
    <property type="protein sequence ID" value="PPE73484.1"/>
    <property type="molecule type" value="Genomic_DNA"/>
</dbReference>
<evidence type="ECO:0000256" key="12">
    <source>
        <dbReference type="ARBA" id="ARBA00023288"/>
    </source>
</evidence>
<accession>A0A2S5TES5</accession>
<organism evidence="14 15">
    <name type="scientific">Solimonas fluminis</name>
    <dbReference type="NCBI Taxonomy" id="2086571"/>
    <lineage>
        <taxon>Bacteria</taxon>
        <taxon>Pseudomonadati</taxon>
        <taxon>Pseudomonadota</taxon>
        <taxon>Gammaproteobacteria</taxon>
        <taxon>Nevskiales</taxon>
        <taxon>Nevskiaceae</taxon>
        <taxon>Solimonas</taxon>
    </lineage>
</organism>
<comment type="subcellular location">
    <subcellularLocation>
        <location evidence="1">Cell outer membrane</location>
        <topology evidence="1">Lipid-anchor</topology>
    </subcellularLocation>
</comment>
<evidence type="ECO:0000256" key="2">
    <source>
        <dbReference type="ARBA" id="ARBA00009696"/>
    </source>
</evidence>
<evidence type="ECO:0000256" key="11">
    <source>
        <dbReference type="ARBA" id="ARBA00023237"/>
    </source>
</evidence>
<dbReference type="PROSITE" id="PS51257">
    <property type="entry name" value="PROKAR_LIPOPROTEIN"/>
    <property type="match status" value="1"/>
</dbReference>
<dbReference type="GO" id="GO:0009279">
    <property type="term" value="C:cell outer membrane"/>
    <property type="evidence" value="ECO:0007669"/>
    <property type="project" value="UniProtKB-SubCell"/>
</dbReference>
<evidence type="ECO:0000256" key="10">
    <source>
        <dbReference type="ARBA" id="ARBA00023186"/>
    </source>
</evidence>
<evidence type="ECO:0000256" key="6">
    <source>
        <dbReference type="ARBA" id="ARBA00022729"/>
    </source>
</evidence>
<evidence type="ECO:0000256" key="1">
    <source>
        <dbReference type="ARBA" id="ARBA00004459"/>
    </source>
</evidence>
<reference evidence="14 15" key="1">
    <citation type="submission" date="2018-02" db="EMBL/GenBank/DDBJ databases">
        <title>Genome sequencing of Solimonas sp. HR-BB.</title>
        <authorList>
            <person name="Lee Y."/>
            <person name="Jeon C.O."/>
        </authorList>
    </citation>
    <scope>NUCLEOTIDE SEQUENCE [LARGE SCALE GENOMIC DNA]</scope>
    <source>
        <strain evidence="14 15">HR-BB</strain>
    </source>
</reference>
<dbReference type="InterPro" id="IPR029046">
    <property type="entry name" value="LolA/LolB/LppX"/>
</dbReference>